<sequence length="89" mass="10404">DVWAFGCVFYTMLTFQLPFYSSNQDYLKQIRRLKYQKLLNQQAQQVLDDVFIQQEKRKTAKQVMKLGFFTDSASQEGDQLLVTVENLAG</sequence>
<dbReference type="InterPro" id="IPR000719">
    <property type="entry name" value="Prot_kinase_dom"/>
</dbReference>
<keyword evidence="2" id="KW-0418">Kinase</keyword>
<gene>
    <name evidence="2" type="ORF">TPC1_12007</name>
</gene>
<evidence type="ECO:0000313" key="2">
    <source>
        <dbReference type="EMBL" id="JAP95107.1"/>
    </source>
</evidence>
<dbReference type="AlphaFoldDB" id="A0A146KF47"/>
<accession>A0A146KF47</accession>
<feature type="non-terminal residue" evidence="2">
    <location>
        <position position="89"/>
    </location>
</feature>
<dbReference type="SUPFAM" id="SSF56112">
    <property type="entry name" value="Protein kinase-like (PK-like)"/>
    <property type="match status" value="1"/>
</dbReference>
<name>A0A146KF47_9EUKA</name>
<keyword evidence="2" id="KW-0808">Transferase</keyword>
<feature type="domain" description="Protein kinase" evidence="1">
    <location>
        <begin position="1"/>
        <end position="69"/>
    </location>
</feature>
<dbReference type="InterPro" id="IPR011009">
    <property type="entry name" value="Kinase-like_dom_sf"/>
</dbReference>
<reference evidence="2" key="1">
    <citation type="submission" date="2015-07" db="EMBL/GenBank/DDBJ databases">
        <title>Adaptation to a free-living lifestyle via gene acquisitions in the diplomonad Trepomonas sp. PC1.</title>
        <authorList>
            <person name="Xu F."/>
            <person name="Jerlstrom-Hultqvist J."/>
            <person name="Kolisko M."/>
            <person name="Simpson A.G.B."/>
            <person name="Roger A.J."/>
            <person name="Svard S.G."/>
            <person name="Andersson J.O."/>
        </authorList>
    </citation>
    <scope>NUCLEOTIDE SEQUENCE</scope>
    <source>
        <strain evidence="2">PC1</strain>
    </source>
</reference>
<dbReference type="GO" id="GO:0004672">
    <property type="term" value="F:protein kinase activity"/>
    <property type="evidence" value="ECO:0007669"/>
    <property type="project" value="InterPro"/>
</dbReference>
<dbReference type="GO" id="GO:0005524">
    <property type="term" value="F:ATP binding"/>
    <property type="evidence" value="ECO:0007669"/>
    <property type="project" value="InterPro"/>
</dbReference>
<proteinExistence type="predicted"/>
<dbReference type="Gene3D" id="1.10.510.10">
    <property type="entry name" value="Transferase(Phosphotransferase) domain 1"/>
    <property type="match status" value="1"/>
</dbReference>
<organism evidence="2">
    <name type="scientific">Trepomonas sp. PC1</name>
    <dbReference type="NCBI Taxonomy" id="1076344"/>
    <lineage>
        <taxon>Eukaryota</taxon>
        <taxon>Metamonada</taxon>
        <taxon>Diplomonadida</taxon>
        <taxon>Hexamitidae</taxon>
        <taxon>Hexamitinae</taxon>
        <taxon>Trepomonas</taxon>
    </lineage>
</organism>
<evidence type="ECO:0000259" key="1">
    <source>
        <dbReference type="PROSITE" id="PS50011"/>
    </source>
</evidence>
<dbReference type="EMBL" id="GDID01001499">
    <property type="protein sequence ID" value="JAP95107.1"/>
    <property type="molecule type" value="Transcribed_RNA"/>
</dbReference>
<feature type="non-terminal residue" evidence="2">
    <location>
        <position position="1"/>
    </location>
</feature>
<protein>
    <submittedName>
        <fullName evidence="2">Kinase, CAMK CAMKL</fullName>
    </submittedName>
</protein>
<dbReference type="PROSITE" id="PS50011">
    <property type="entry name" value="PROTEIN_KINASE_DOM"/>
    <property type="match status" value="1"/>
</dbReference>